<gene>
    <name evidence="9" type="ORF">FYJ60_05825</name>
</gene>
<dbReference type="PANTHER" id="PTHR10029:SF3">
    <property type="entry name" value="ACYLPHOSPHATASE-RELATED"/>
    <property type="match status" value="1"/>
</dbReference>
<comment type="catalytic activity">
    <reaction evidence="5 6">
        <text>an acyl phosphate + H2O = a carboxylate + phosphate + H(+)</text>
        <dbReference type="Rhea" id="RHEA:14965"/>
        <dbReference type="ChEBI" id="CHEBI:15377"/>
        <dbReference type="ChEBI" id="CHEBI:15378"/>
        <dbReference type="ChEBI" id="CHEBI:29067"/>
        <dbReference type="ChEBI" id="CHEBI:43474"/>
        <dbReference type="ChEBI" id="CHEBI:59918"/>
        <dbReference type="EC" id="3.6.1.7"/>
    </reaction>
</comment>
<evidence type="ECO:0000256" key="4">
    <source>
        <dbReference type="ARBA" id="ARBA00022801"/>
    </source>
</evidence>
<evidence type="ECO:0000256" key="3">
    <source>
        <dbReference type="ARBA" id="ARBA00015991"/>
    </source>
</evidence>
<sequence>MSGAGLIRRRYIFSGEVQGVGFRYRARVFAEELGVTGWVENQWDGTVVMEAQGTWEQLYRLIRELQEARFIEISRIEKKTISVQEHEYYFEVR</sequence>
<dbReference type="PANTHER" id="PTHR10029">
    <property type="entry name" value="ACYLPHOSPHATASE"/>
    <property type="match status" value="1"/>
</dbReference>
<evidence type="ECO:0000313" key="9">
    <source>
        <dbReference type="EMBL" id="MST81831.1"/>
    </source>
</evidence>
<dbReference type="PRINTS" id="PR00112">
    <property type="entry name" value="ACYLPHPHTASE"/>
</dbReference>
<reference evidence="9 10" key="1">
    <citation type="submission" date="2019-08" db="EMBL/GenBank/DDBJ databases">
        <title>In-depth cultivation of the pig gut microbiome towards novel bacterial diversity and tailored functional studies.</title>
        <authorList>
            <person name="Wylensek D."/>
            <person name="Hitch T.C.A."/>
            <person name="Clavel T."/>
        </authorList>
    </citation>
    <scope>NUCLEOTIDE SEQUENCE [LARGE SCALE GENOMIC DNA]</scope>
    <source>
        <strain evidence="9 10">Oil+RF-744-WCA-WT-13</strain>
    </source>
</reference>
<keyword evidence="4 6" id="KW-0378">Hydrolase</keyword>
<evidence type="ECO:0000313" key="10">
    <source>
        <dbReference type="Proteomes" id="UP000466864"/>
    </source>
</evidence>
<evidence type="ECO:0000256" key="2">
    <source>
        <dbReference type="ARBA" id="ARBA00012150"/>
    </source>
</evidence>
<protein>
    <recommendedName>
        <fullName evidence="3 6">acylphosphatase</fullName>
        <ecNumber evidence="2 6">3.6.1.7</ecNumber>
    </recommendedName>
</protein>
<evidence type="ECO:0000256" key="6">
    <source>
        <dbReference type="PROSITE-ProRule" id="PRU00520"/>
    </source>
</evidence>
<dbReference type="PROSITE" id="PS51160">
    <property type="entry name" value="ACYLPHOSPHATASE_3"/>
    <property type="match status" value="1"/>
</dbReference>
<dbReference type="Proteomes" id="UP000466864">
    <property type="component" value="Unassembled WGS sequence"/>
</dbReference>
<dbReference type="EMBL" id="VUMV01000003">
    <property type="protein sequence ID" value="MST81831.1"/>
    <property type="molecule type" value="Genomic_DNA"/>
</dbReference>
<dbReference type="Gene3D" id="3.30.70.100">
    <property type="match status" value="1"/>
</dbReference>
<name>A0A7X2P8N6_9FIRM</name>
<evidence type="ECO:0000259" key="8">
    <source>
        <dbReference type="PROSITE" id="PS51160"/>
    </source>
</evidence>
<keyword evidence="10" id="KW-1185">Reference proteome</keyword>
<dbReference type="InterPro" id="IPR036046">
    <property type="entry name" value="Acylphosphatase-like_dom_sf"/>
</dbReference>
<feature type="domain" description="Acylphosphatase-like" evidence="8">
    <location>
        <begin position="8"/>
        <end position="93"/>
    </location>
</feature>
<evidence type="ECO:0000256" key="1">
    <source>
        <dbReference type="ARBA" id="ARBA00005614"/>
    </source>
</evidence>
<comment type="caution">
    <text evidence="9">The sequence shown here is derived from an EMBL/GenBank/DDBJ whole genome shotgun (WGS) entry which is preliminary data.</text>
</comment>
<dbReference type="GO" id="GO:0003998">
    <property type="term" value="F:acylphosphatase activity"/>
    <property type="evidence" value="ECO:0007669"/>
    <property type="project" value="UniProtKB-EC"/>
</dbReference>
<evidence type="ECO:0000256" key="5">
    <source>
        <dbReference type="ARBA" id="ARBA00047645"/>
    </source>
</evidence>
<dbReference type="Pfam" id="PF00708">
    <property type="entry name" value="Acylphosphatase"/>
    <property type="match status" value="1"/>
</dbReference>
<dbReference type="InterPro" id="IPR001792">
    <property type="entry name" value="Acylphosphatase-like_dom"/>
</dbReference>
<dbReference type="InterPro" id="IPR020456">
    <property type="entry name" value="Acylphosphatase"/>
</dbReference>
<dbReference type="SUPFAM" id="SSF54975">
    <property type="entry name" value="Acylphosphatase/BLUF domain-like"/>
    <property type="match status" value="1"/>
</dbReference>
<dbReference type="AlphaFoldDB" id="A0A7X2P8N6"/>
<comment type="similarity">
    <text evidence="1 7">Belongs to the acylphosphatase family.</text>
</comment>
<evidence type="ECO:0000256" key="7">
    <source>
        <dbReference type="RuleBase" id="RU004168"/>
    </source>
</evidence>
<organism evidence="9 10">
    <name type="scientific">Bilifractor porci</name>
    <dbReference type="NCBI Taxonomy" id="2606636"/>
    <lineage>
        <taxon>Bacteria</taxon>
        <taxon>Bacillati</taxon>
        <taxon>Bacillota</taxon>
        <taxon>Clostridia</taxon>
        <taxon>Lachnospirales</taxon>
        <taxon>Lachnospiraceae</taxon>
        <taxon>Bilifractor</taxon>
    </lineage>
</organism>
<proteinExistence type="inferred from homology"/>
<dbReference type="RefSeq" id="WP_154457738.1">
    <property type="nucleotide sequence ID" value="NZ_VUMV01000003.1"/>
</dbReference>
<accession>A0A7X2P8N6</accession>
<dbReference type="EC" id="3.6.1.7" evidence="2 6"/>
<feature type="active site" evidence="6">
    <location>
        <position position="23"/>
    </location>
</feature>
<feature type="active site" evidence="6">
    <location>
        <position position="41"/>
    </location>
</feature>